<gene>
    <name evidence="2" type="ORF">JMUB3936_1339</name>
</gene>
<keyword evidence="1" id="KW-0812">Transmembrane</keyword>
<organism evidence="2 3">
    <name type="scientific">Leptotrichia wadei</name>
    <dbReference type="NCBI Taxonomy" id="157687"/>
    <lineage>
        <taxon>Bacteria</taxon>
        <taxon>Fusobacteriati</taxon>
        <taxon>Fusobacteriota</taxon>
        <taxon>Fusobacteriia</taxon>
        <taxon>Fusobacteriales</taxon>
        <taxon>Leptotrichiaceae</taxon>
        <taxon>Leptotrichia</taxon>
    </lineage>
</organism>
<feature type="transmembrane region" description="Helical" evidence="1">
    <location>
        <begin position="7"/>
        <end position="25"/>
    </location>
</feature>
<dbReference type="RefSeq" id="WP_147003777.1">
    <property type="nucleotide sequence ID" value="NZ_AP019841.1"/>
</dbReference>
<sequence length="62" mass="6920">MTSEKNLIKSIILIVATALMQIATIEAKGHWIIGGNVAFPFLVVMLLWWCPRAVKEFMGSCK</sequence>
<keyword evidence="1" id="KW-1133">Transmembrane helix</keyword>
<dbReference type="EMBL" id="AP019841">
    <property type="protein sequence ID" value="BBM55055.1"/>
    <property type="molecule type" value="Genomic_DNA"/>
</dbReference>
<dbReference type="AlphaFoldDB" id="A0A510KYX9"/>
<feature type="transmembrane region" description="Helical" evidence="1">
    <location>
        <begin position="31"/>
        <end position="50"/>
    </location>
</feature>
<keyword evidence="1" id="KW-0472">Membrane</keyword>
<dbReference type="OrthoDB" id="9795403at2"/>
<evidence type="ECO:0000256" key="1">
    <source>
        <dbReference type="SAM" id="Phobius"/>
    </source>
</evidence>
<accession>A0A510KYX9</accession>
<reference evidence="2 3" key="1">
    <citation type="submission" date="2019-07" db="EMBL/GenBank/DDBJ databases">
        <title>Complete Genome Sequence of Leptotrichia wadei Strain JMUB3936.</title>
        <authorList>
            <person name="Watanabe S."/>
            <person name="Cui L."/>
        </authorList>
    </citation>
    <scope>NUCLEOTIDE SEQUENCE [LARGE SCALE GENOMIC DNA]</scope>
    <source>
        <strain evidence="2 3">JMUB3936</strain>
    </source>
</reference>
<dbReference type="Proteomes" id="UP000321944">
    <property type="component" value="Chromosome"/>
</dbReference>
<protein>
    <submittedName>
        <fullName evidence="2">Uncharacterized protein</fullName>
    </submittedName>
</protein>
<evidence type="ECO:0000313" key="2">
    <source>
        <dbReference type="EMBL" id="BBM55055.1"/>
    </source>
</evidence>
<proteinExistence type="predicted"/>
<evidence type="ECO:0000313" key="3">
    <source>
        <dbReference type="Proteomes" id="UP000321944"/>
    </source>
</evidence>
<name>A0A510KYX9_9FUSO</name>